<name>A0A1X1ZAF7_MYCNO</name>
<reference evidence="6 7" key="1">
    <citation type="submission" date="2016-01" db="EMBL/GenBank/DDBJ databases">
        <title>The new phylogeny of the genus Mycobacterium.</title>
        <authorList>
            <person name="Tarcisio F."/>
            <person name="Conor M."/>
            <person name="Antonella G."/>
            <person name="Elisabetta G."/>
            <person name="Giulia F.S."/>
            <person name="Sara T."/>
            <person name="Anna F."/>
            <person name="Clotilde B."/>
            <person name="Roberto B."/>
            <person name="Veronica D.S."/>
            <person name="Fabio R."/>
            <person name="Monica P."/>
            <person name="Olivier J."/>
            <person name="Enrico T."/>
            <person name="Nicola S."/>
        </authorList>
    </citation>
    <scope>NUCLEOTIDE SEQUENCE [LARGE SCALE GENOMIC DNA]</scope>
    <source>
        <strain evidence="6 7">DSM 44164</strain>
    </source>
</reference>
<dbReference type="InterPro" id="IPR019921">
    <property type="entry name" value="Lucif-like_OxRdtase_Rv2161c"/>
</dbReference>
<organism evidence="6 7">
    <name type="scientific">Mycolicibacter nonchromogenicus</name>
    <name type="common">Mycobacterium nonchromogenicum</name>
    <dbReference type="NCBI Taxonomy" id="1782"/>
    <lineage>
        <taxon>Bacteria</taxon>
        <taxon>Bacillati</taxon>
        <taxon>Actinomycetota</taxon>
        <taxon>Actinomycetes</taxon>
        <taxon>Mycobacteriales</taxon>
        <taxon>Mycobacteriaceae</taxon>
        <taxon>Mycolicibacter</taxon>
    </lineage>
</organism>
<gene>
    <name evidence="6" type="ORF">AWC18_11970</name>
</gene>
<dbReference type="InterPro" id="IPR050172">
    <property type="entry name" value="SsuD_RutA_monooxygenase"/>
</dbReference>
<proteinExistence type="predicted"/>
<keyword evidence="3" id="KW-0560">Oxidoreductase</keyword>
<evidence type="ECO:0000313" key="7">
    <source>
        <dbReference type="Proteomes" id="UP000193108"/>
    </source>
</evidence>
<dbReference type="RefSeq" id="WP_085138868.1">
    <property type="nucleotide sequence ID" value="NZ_LQPI01000044.1"/>
</dbReference>
<evidence type="ECO:0000259" key="5">
    <source>
        <dbReference type="Pfam" id="PF00296"/>
    </source>
</evidence>
<dbReference type="InterPro" id="IPR036661">
    <property type="entry name" value="Luciferase-like_sf"/>
</dbReference>
<accession>A0A1X1ZAF7</accession>
<feature type="domain" description="Luciferase-like" evidence="5">
    <location>
        <begin position="20"/>
        <end position="214"/>
    </location>
</feature>
<dbReference type="NCBIfam" id="TIGR03619">
    <property type="entry name" value="F420_Rv2161c"/>
    <property type="match status" value="1"/>
</dbReference>
<keyword evidence="1" id="KW-0285">Flavoprotein</keyword>
<keyword evidence="4" id="KW-0503">Monooxygenase</keyword>
<dbReference type="Proteomes" id="UP000193108">
    <property type="component" value="Unassembled WGS sequence"/>
</dbReference>
<dbReference type="Gene3D" id="3.20.20.30">
    <property type="entry name" value="Luciferase-like domain"/>
    <property type="match status" value="1"/>
</dbReference>
<dbReference type="EMBL" id="LQPI01000044">
    <property type="protein sequence ID" value="ORW20387.1"/>
    <property type="molecule type" value="Genomic_DNA"/>
</dbReference>
<sequence length="315" mass="33412">MRFAFTYPIITHPCDPELASAHGVATVARAAEAAGFDAMGFTDHPAPTQRWLDAGGHDSLDPFVAMGFAAAHTEKIRFIPNVVVLPYRNPFVVAKSGATLDLLSGGRFTLAVGVGYLKGEFAALGVDFDERTALVEESLDVIRAIWTGDDISFEGRHFRARGITAHPRPTSSPHPPIWIGGNTGNARRRVAARGDGWVPFAAPAGLASAARTAELSSIEALASGIDDLKRRCDEAGRDWSTIDVCFSNLAGGRLGHDDFDPGAYLDGLGRLAEVGVTWVQVAVPGDSLGHAVEAIGHFGESVISTFCRSSGRYPS</sequence>
<keyword evidence="2" id="KW-0288">FMN</keyword>
<dbReference type="Pfam" id="PF00296">
    <property type="entry name" value="Bac_luciferase"/>
    <property type="match status" value="1"/>
</dbReference>
<evidence type="ECO:0000256" key="1">
    <source>
        <dbReference type="ARBA" id="ARBA00022630"/>
    </source>
</evidence>
<evidence type="ECO:0000313" key="6">
    <source>
        <dbReference type="EMBL" id="ORW20387.1"/>
    </source>
</evidence>
<evidence type="ECO:0000256" key="3">
    <source>
        <dbReference type="ARBA" id="ARBA00023002"/>
    </source>
</evidence>
<keyword evidence="7" id="KW-1185">Reference proteome</keyword>
<dbReference type="STRING" id="1782.AWC18_11970"/>
<comment type="caution">
    <text evidence="6">The sequence shown here is derived from an EMBL/GenBank/DDBJ whole genome shotgun (WGS) entry which is preliminary data.</text>
</comment>
<protein>
    <submittedName>
        <fullName evidence="6">LLM class F420-dependent oxidoreductase</fullName>
    </submittedName>
</protein>
<dbReference type="PANTHER" id="PTHR42847">
    <property type="entry name" value="ALKANESULFONATE MONOOXYGENASE"/>
    <property type="match status" value="1"/>
</dbReference>
<evidence type="ECO:0000256" key="4">
    <source>
        <dbReference type="ARBA" id="ARBA00023033"/>
    </source>
</evidence>
<evidence type="ECO:0000256" key="2">
    <source>
        <dbReference type="ARBA" id="ARBA00022643"/>
    </source>
</evidence>
<dbReference type="PANTHER" id="PTHR42847:SF4">
    <property type="entry name" value="ALKANESULFONATE MONOOXYGENASE-RELATED"/>
    <property type="match status" value="1"/>
</dbReference>
<dbReference type="InterPro" id="IPR011251">
    <property type="entry name" value="Luciferase-like_dom"/>
</dbReference>
<dbReference type="GO" id="GO:0008726">
    <property type="term" value="F:alkanesulfonate monooxygenase activity"/>
    <property type="evidence" value="ECO:0007669"/>
    <property type="project" value="TreeGrafter"/>
</dbReference>
<dbReference type="AlphaFoldDB" id="A0A1X1ZAF7"/>
<dbReference type="GO" id="GO:0046306">
    <property type="term" value="P:alkanesulfonate catabolic process"/>
    <property type="evidence" value="ECO:0007669"/>
    <property type="project" value="TreeGrafter"/>
</dbReference>
<dbReference type="SUPFAM" id="SSF51679">
    <property type="entry name" value="Bacterial luciferase-like"/>
    <property type="match status" value="1"/>
</dbReference>